<protein>
    <recommendedName>
        <fullName evidence="3">Activator of Hsp90 ATPase AHSA1-like N-terminal domain-containing protein</fullName>
    </recommendedName>
</protein>
<dbReference type="Gene3D" id="3.15.10.20">
    <property type="entry name" value="Activator of Hsp90 ATPase Aha1, N-terminal domain"/>
    <property type="match status" value="1"/>
</dbReference>
<evidence type="ECO:0000259" key="3">
    <source>
        <dbReference type="SMART" id="SM01000"/>
    </source>
</evidence>
<name>A0A7S0BWX5_9STRA</name>
<evidence type="ECO:0000256" key="2">
    <source>
        <dbReference type="SAM" id="MobiDB-lite"/>
    </source>
</evidence>
<feature type="domain" description="Activator of Hsp90 ATPase AHSA1-like N-terminal" evidence="3">
    <location>
        <begin position="224"/>
        <end position="364"/>
    </location>
</feature>
<organism evidence="4">
    <name type="scientific">Proboscia inermis</name>
    <dbReference type="NCBI Taxonomy" id="420281"/>
    <lineage>
        <taxon>Eukaryota</taxon>
        <taxon>Sar</taxon>
        <taxon>Stramenopiles</taxon>
        <taxon>Ochrophyta</taxon>
        <taxon>Bacillariophyta</taxon>
        <taxon>Coscinodiscophyceae</taxon>
        <taxon>Rhizosoleniophycidae</taxon>
        <taxon>Rhizosoleniales</taxon>
        <taxon>Rhizosoleniaceae</taxon>
        <taxon>Proboscia</taxon>
    </lineage>
</organism>
<reference evidence="4" key="1">
    <citation type="submission" date="2021-01" db="EMBL/GenBank/DDBJ databases">
        <authorList>
            <person name="Corre E."/>
            <person name="Pelletier E."/>
            <person name="Niang G."/>
            <person name="Scheremetjew M."/>
            <person name="Finn R."/>
            <person name="Kale V."/>
            <person name="Holt S."/>
            <person name="Cochrane G."/>
            <person name="Meng A."/>
            <person name="Brown T."/>
            <person name="Cohen L."/>
        </authorList>
    </citation>
    <scope>NUCLEOTIDE SEQUENCE</scope>
    <source>
        <strain evidence="4">CCAP1064/1</strain>
    </source>
</reference>
<dbReference type="InterPro" id="IPR015310">
    <property type="entry name" value="AHSA1-like_N"/>
</dbReference>
<dbReference type="InterPro" id="IPR036338">
    <property type="entry name" value="Aha1"/>
</dbReference>
<evidence type="ECO:0000313" key="4">
    <source>
        <dbReference type="EMBL" id="CAD8405095.1"/>
    </source>
</evidence>
<dbReference type="SMART" id="SM01000">
    <property type="entry name" value="Aha1_N"/>
    <property type="match status" value="1"/>
</dbReference>
<dbReference type="AlphaFoldDB" id="A0A7S0BWX5"/>
<dbReference type="GO" id="GO:0005829">
    <property type="term" value="C:cytosol"/>
    <property type="evidence" value="ECO:0007669"/>
    <property type="project" value="TreeGrafter"/>
</dbReference>
<dbReference type="GO" id="GO:0051087">
    <property type="term" value="F:protein-folding chaperone binding"/>
    <property type="evidence" value="ECO:0007669"/>
    <property type="project" value="InterPro"/>
</dbReference>
<dbReference type="PANTHER" id="PTHR13009:SF22">
    <property type="entry name" value="LD43819P"/>
    <property type="match status" value="1"/>
</dbReference>
<dbReference type="GO" id="GO:0006457">
    <property type="term" value="P:protein folding"/>
    <property type="evidence" value="ECO:0007669"/>
    <property type="project" value="TreeGrafter"/>
</dbReference>
<dbReference type="GO" id="GO:0001671">
    <property type="term" value="F:ATPase activator activity"/>
    <property type="evidence" value="ECO:0007669"/>
    <property type="project" value="InterPro"/>
</dbReference>
<dbReference type="PANTHER" id="PTHR13009">
    <property type="entry name" value="HEAT SHOCK PROTEIN 90 HSP90 CO-CHAPERONE AHA-1"/>
    <property type="match status" value="1"/>
</dbReference>
<sequence length="366" mass="40094">MTVSFSSLACLHTHVLQSAAKIKIESRFCVLVRARISHKAFWRCGQALGALQRHADALEVYEGGVLAAKNAGASTKAFQKEMEKCQQKIEEEQKLLETTTASAKVDGATPPETAPARSTADPIPESKATNTVKSTSEKKKNEAGATKDSSSNKLFTKSDHVRGYKIVNGKKTSYFHNELSEDAKKLIGDIAPKKLERVDVEEEKKNNSSDDKTSVWNTAGTWEERDTSPWAKETLTQALLSAEYSLPLSSPQPGAVVKITNVKSLNGHASIASVRGKRRYMYEFSTTLEWEMDIPSDGNTCTGSIEFPDIDGTCDGEYEMTNYTVKSVGTAGGAAKHLLDRFVKNGGLRDVLTEKLNEWATLFQST</sequence>
<dbReference type="EMBL" id="HBEL01002565">
    <property type="protein sequence ID" value="CAD8405095.1"/>
    <property type="molecule type" value="Transcribed_RNA"/>
</dbReference>
<proteinExistence type="inferred from homology"/>
<evidence type="ECO:0000256" key="1">
    <source>
        <dbReference type="ARBA" id="ARBA00006817"/>
    </source>
</evidence>
<accession>A0A7S0BWX5</accession>
<dbReference type="SUPFAM" id="SSF103111">
    <property type="entry name" value="Activator of Hsp90 ATPase, Aha1"/>
    <property type="match status" value="1"/>
</dbReference>
<comment type="similarity">
    <text evidence="1">Belongs to the AHA1 family.</text>
</comment>
<dbReference type="Pfam" id="PF09229">
    <property type="entry name" value="Aha1_N"/>
    <property type="match status" value="1"/>
</dbReference>
<gene>
    <name evidence="4" type="ORF">PINE0816_LOCUS1204</name>
</gene>
<feature type="region of interest" description="Disordered" evidence="2">
    <location>
        <begin position="99"/>
        <end position="154"/>
    </location>
</feature>